<dbReference type="Proteomes" id="UP000194946">
    <property type="component" value="Unassembled WGS sequence"/>
</dbReference>
<comment type="caution">
    <text evidence="1">The sequence shown here is derived from an EMBL/GenBank/DDBJ whole genome shotgun (WGS) entry which is preliminary data.</text>
</comment>
<proteinExistence type="predicted"/>
<accession>A0A251ZVI1</accession>
<reference evidence="2" key="1">
    <citation type="submission" date="2014-06" db="EMBL/GenBank/DDBJ databases">
        <authorList>
            <person name="Winans N.J."/>
            <person name="Newell P.D."/>
            <person name="Douglas A.E."/>
        </authorList>
    </citation>
    <scope>NUCLEOTIDE SEQUENCE [LARGE SCALE GENOMIC DNA]</scope>
    <source>
        <strain evidence="2">DmL_052</strain>
    </source>
</reference>
<protein>
    <submittedName>
        <fullName evidence="1">Uncharacterized protein</fullName>
    </submittedName>
</protein>
<organism evidence="1 2">
    <name type="scientific">Commensalibacter intestini</name>
    <dbReference type="NCBI Taxonomy" id="479936"/>
    <lineage>
        <taxon>Bacteria</taxon>
        <taxon>Pseudomonadati</taxon>
        <taxon>Pseudomonadota</taxon>
        <taxon>Alphaproteobacteria</taxon>
        <taxon>Acetobacterales</taxon>
        <taxon>Acetobacteraceae</taxon>
    </lineage>
</organism>
<gene>
    <name evidence="1" type="ORF">HK18_07110</name>
</gene>
<sequence>MNNIFIGTNTAGTLGYLQIKNVPMNRLYTILDIKDAHCGGFIKGYTERQANRFIVRTDVPDPRKDETHQCQVTFILNNQKLEIIKEENCNEWYTLGCSFTSLQFSPAPTPSSR</sequence>
<name>A0A251ZVI1_9PROT</name>
<keyword evidence="2" id="KW-1185">Reference proteome</keyword>
<evidence type="ECO:0000313" key="2">
    <source>
        <dbReference type="Proteomes" id="UP000194946"/>
    </source>
</evidence>
<dbReference type="RefSeq" id="WP_086632113.1">
    <property type="nucleotide sequence ID" value="NZ_JOPB01000005.1"/>
</dbReference>
<dbReference type="EMBL" id="JOPB01000005">
    <property type="protein sequence ID" value="OUI78653.1"/>
    <property type="molecule type" value="Genomic_DNA"/>
</dbReference>
<evidence type="ECO:0000313" key="1">
    <source>
        <dbReference type="EMBL" id="OUI78653.1"/>
    </source>
</evidence>
<dbReference type="AlphaFoldDB" id="A0A251ZVI1"/>